<reference evidence="2" key="1">
    <citation type="submission" date="2021-01" db="EMBL/GenBank/DDBJ databases">
        <title>Whole genome shotgun sequence of Actinoplanes ferrugineus NBRC 15555.</title>
        <authorList>
            <person name="Komaki H."/>
            <person name="Tamura T."/>
        </authorList>
    </citation>
    <scope>NUCLEOTIDE SEQUENCE</scope>
    <source>
        <strain evidence="2">NBRC 15555</strain>
    </source>
</reference>
<gene>
    <name evidence="2" type="ORF">Afe05nite_32440</name>
</gene>
<accession>A0A919ME90</accession>
<feature type="chain" id="PRO_5036880533" description="HYR domain-containing protein" evidence="1">
    <location>
        <begin position="20"/>
        <end position="569"/>
    </location>
</feature>
<feature type="signal peptide" evidence="1">
    <location>
        <begin position="1"/>
        <end position="19"/>
    </location>
</feature>
<comment type="caution">
    <text evidence="2">The sequence shown here is derived from an EMBL/GenBank/DDBJ whole genome shotgun (WGS) entry which is preliminary data.</text>
</comment>
<evidence type="ECO:0000313" key="2">
    <source>
        <dbReference type="EMBL" id="GIE11404.1"/>
    </source>
</evidence>
<dbReference type="EMBL" id="BOMM01000029">
    <property type="protein sequence ID" value="GIE11404.1"/>
    <property type="molecule type" value="Genomic_DNA"/>
</dbReference>
<organism evidence="2 3">
    <name type="scientific">Paractinoplanes ferrugineus</name>
    <dbReference type="NCBI Taxonomy" id="113564"/>
    <lineage>
        <taxon>Bacteria</taxon>
        <taxon>Bacillati</taxon>
        <taxon>Actinomycetota</taxon>
        <taxon>Actinomycetes</taxon>
        <taxon>Micromonosporales</taxon>
        <taxon>Micromonosporaceae</taxon>
        <taxon>Paractinoplanes</taxon>
    </lineage>
</organism>
<sequence>MVLAAASFGLSAAPVPALAATRTVSAAAPGDLETHPLTISAIDVSPASPAVGAILITPTIDAFADIKVVKMTVTGPNGRAANFSSSVAPYAMTWNSAGQTGSAKIVVTATDTLGNTTVASTTVLVDNTPPSATVTLPSLVAATTPVTLDNPSADTAKMDVYLKNDLIGSTTSAPWTVPWDTTGYTGTVTLKIVVTDTAGNTAASTKTLGIDNTGPKLTWAGPIGSAKTAMRGTIQVKAGAADPAGVVSVEVVGPDGTVLGEDAVSPYVIPVDTSDFNGSTVFTLRSTDKLGNTSTLDQTLVFDNTAPVIADVAISPAPPARGVVTIAPDISDNTGIRGVSITLALPSGRKVNLAANVAPYAVSWVSNGTTGDVTATVTATDFAGNASTSTETFRVDNLAPSALWTLPNYVNGVVPIALSDPADDTALMELQIKGKTVTQITSAPWSIDWDTTGLSGPVPIAIRVTDTAGNVSQVLKTIVADYTGPIVAVVSTNKLIGPAQIRLSVTDLAGTASVELLDATGASLATATNGPYTLNVDTTSMKKGPVTWTLKATDKLGNVRSVQKSFFIS</sequence>
<proteinExistence type="predicted"/>
<dbReference type="InterPro" id="IPR013783">
    <property type="entry name" value="Ig-like_fold"/>
</dbReference>
<dbReference type="AlphaFoldDB" id="A0A919ME90"/>
<keyword evidence="1" id="KW-0732">Signal</keyword>
<dbReference type="Gene3D" id="2.60.40.10">
    <property type="entry name" value="Immunoglobulins"/>
    <property type="match status" value="5"/>
</dbReference>
<dbReference type="GO" id="GO:0005975">
    <property type="term" value="P:carbohydrate metabolic process"/>
    <property type="evidence" value="ECO:0007669"/>
    <property type="project" value="UniProtKB-ARBA"/>
</dbReference>
<evidence type="ECO:0000313" key="3">
    <source>
        <dbReference type="Proteomes" id="UP000598174"/>
    </source>
</evidence>
<keyword evidence="3" id="KW-1185">Reference proteome</keyword>
<dbReference type="Proteomes" id="UP000598174">
    <property type="component" value="Unassembled WGS sequence"/>
</dbReference>
<protein>
    <recommendedName>
        <fullName evidence="4">HYR domain-containing protein</fullName>
    </recommendedName>
</protein>
<evidence type="ECO:0000256" key="1">
    <source>
        <dbReference type="SAM" id="SignalP"/>
    </source>
</evidence>
<name>A0A919ME90_9ACTN</name>
<evidence type="ECO:0008006" key="4">
    <source>
        <dbReference type="Google" id="ProtNLM"/>
    </source>
</evidence>